<reference evidence="4" key="1">
    <citation type="journal article" date="2010" name="Genome Res.">
        <title>Population genomic sequencing of Coccidioides fungi reveals recent hybridization and transposon control.</title>
        <authorList>
            <person name="Neafsey D.E."/>
            <person name="Barker B.M."/>
            <person name="Sharpton T.J."/>
            <person name="Stajich J.E."/>
            <person name="Park D.J."/>
            <person name="Whiston E."/>
            <person name="Hung C.-Y."/>
            <person name="McMahan C."/>
            <person name="White J."/>
            <person name="Sykes S."/>
            <person name="Heiman D."/>
            <person name="Young S."/>
            <person name="Zeng Q."/>
            <person name="Abouelleil A."/>
            <person name="Aftuck L."/>
            <person name="Bessette D."/>
            <person name="Brown A."/>
            <person name="FitzGerald M."/>
            <person name="Lui A."/>
            <person name="Macdonald J.P."/>
            <person name="Priest M."/>
            <person name="Orbach M.J."/>
            <person name="Galgiani J.N."/>
            <person name="Kirkland T.N."/>
            <person name="Cole G.T."/>
            <person name="Birren B.W."/>
            <person name="Henn M.R."/>
            <person name="Taylor J.W."/>
            <person name="Rounsley S.D."/>
        </authorList>
    </citation>
    <scope>NUCLEOTIDE SEQUENCE [LARGE SCALE GENOMIC DNA]</scope>
    <source>
        <strain evidence="4">RMSCC 2394</strain>
    </source>
</reference>
<feature type="region of interest" description="Disordered" evidence="1">
    <location>
        <begin position="338"/>
        <end position="374"/>
    </location>
</feature>
<dbReference type="Pfam" id="PF12937">
    <property type="entry name" value="F-box-like"/>
    <property type="match status" value="1"/>
</dbReference>
<dbReference type="SUPFAM" id="SSF81383">
    <property type="entry name" value="F-box domain"/>
    <property type="match status" value="1"/>
</dbReference>
<dbReference type="EMBL" id="DS028102">
    <property type="protein sequence ID" value="KMP02320.1"/>
    <property type="molecule type" value="Genomic_DNA"/>
</dbReference>
<proteinExistence type="predicted"/>
<name>A0A0J6Y3K5_COCIT</name>
<dbReference type="SMART" id="SM00256">
    <property type="entry name" value="FBOX"/>
    <property type="match status" value="1"/>
</dbReference>
<dbReference type="CDD" id="cd09917">
    <property type="entry name" value="F-box_SF"/>
    <property type="match status" value="1"/>
</dbReference>
<dbReference type="PROSITE" id="PS50181">
    <property type="entry name" value="FBOX"/>
    <property type="match status" value="1"/>
</dbReference>
<dbReference type="Gene3D" id="1.20.1280.50">
    <property type="match status" value="1"/>
</dbReference>
<dbReference type="InterPro" id="IPR001810">
    <property type="entry name" value="F-box_dom"/>
</dbReference>
<evidence type="ECO:0000313" key="3">
    <source>
        <dbReference type="EMBL" id="KMP02320.1"/>
    </source>
</evidence>
<evidence type="ECO:0000256" key="1">
    <source>
        <dbReference type="SAM" id="MobiDB-lite"/>
    </source>
</evidence>
<accession>A0A0J6Y3K5</accession>
<dbReference type="InterPro" id="IPR036047">
    <property type="entry name" value="F-box-like_dom_sf"/>
</dbReference>
<evidence type="ECO:0000259" key="2">
    <source>
        <dbReference type="PROSITE" id="PS50181"/>
    </source>
</evidence>
<gene>
    <name evidence="3" type="ORF">CIRG_10143</name>
</gene>
<dbReference type="OrthoDB" id="4201487at2759"/>
<sequence>MYPCIPPPPPVPSLPTLPPELLLHIFPYLPPESKLALSLTARRFYQILSDQVPKWPQLAPNEQYSFLYLLERLGFSIPSNPKTPVACCSGCKTTHSSYKFLLAELNKGTDDRTCRDATRSLWVSPDTQYSFNDLKDRSADRGWLTDDGTLRRRGGTDLAIYTTYKILSLPKSTQAPRKKIASILNTFNLPSCPHMRLNHPVIIEGYKPDAHPIDVKYYLSDMRNDSAKCQFPGCKTSIYWIARTHVNKRDWKTFYIEVSRDVGNLNRPNSPAWLAQLITPNADKLTKFWNDRLEWKRQMLAYEERRYEHQLQRQQRQQQQNESPSSIATAVTPTLANLPALLSPGSSSDHTPNIEEDQYDEIPPPLPDPVPDEADLFKPILGDGFVAAEVKFQRKFKRINGGTDRTDTWYQHMANLRSTLARWRFSTHPVD</sequence>
<feature type="domain" description="F-box" evidence="2">
    <location>
        <begin position="11"/>
        <end position="58"/>
    </location>
</feature>
<organism evidence="3 4">
    <name type="scientific">Coccidioides immitis RMSCC 2394</name>
    <dbReference type="NCBI Taxonomy" id="404692"/>
    <lineage>
        <taxon>Eukaryota</taxon>
        <taxon>Fungi</taxon>
        <taxon>Dikarya</taxon>
        <taxon>Ascomycota</taxon>
        <taxon>Pezizomycotina</taxon>
        <taxon>Eurotiomycetes</taxon>
        <taxon>Eurotiomycetidae</taxon>
        <taxon>Onygenales</taxon>
        <taxon>Onygenaceae</taxon>
        <taxon>Coccidioides</taxon>
    </lineage>
</organism>
<dbReference type="AlphaFoldDB" id="A0A0J6Y3K5"/>
<dbReference type="Proteomes" id="UP000054565">
    <property type="component" value="Unassembled WGS sequence"/>
</dbReference>
<protein>
    <recommendedName>
        <fullName evidence="2">F-box domain-containing protein</fullName>
    </recommendedName>
</protein>
<evidence type="ECO:0000313" key="4">
    <source>
        <dbReference type="Proteomes" id="UP000054565"/>
    </source>
</evidence>